<proteinExistence type="predicted"/>
<dbReference type="EMBL" id="BGPR01108197">
    <property type="protein sequence ID" value="GBM82111.1"/>
    <property type="molecule type" value="Genomic_DNA"/>
</dbReference>
<organism evidence="1 2">
    <name type="scientific">Araneus ventricosus</name>
    <name type="common">Orbweaver spider</name>
    <name type="synonym">Epeira ventricosa</name>
    <dbReference type="NCBI Taxonomy" id="182803"/>
    <lineage>
        <taxon>Eukaryota</taxon>
        <taxon>Metazoa</taxon>
        <taxon>Ecdysozoa</taxon>
        <taxon>Arthropoda</taxon>
        <taxon>Chelicerata</taxon>
        <taxon>Arachnida</taxon>
        <taxon>Araneae</taxon>
        <taxon>Araneomorphae</taxon>
        <taxon>Entelegynae</taxon>
        <taxon>Araneoidea</taxon>
        <taxon>Araneidae</taxon>
        <taxon>Araneus</taxon>
    </lineage>
</organism>
<dbReference type="AlphaFoldDB" id="A0A4Y2IW30"/>
<dbReference type="Proteomes" id="UP000499080">
    <property type="component" value="Unassembled WGS sequence"/>
</dbReference>
<protein>
    <submittedName>
        <fullName evidence="1">Uncharacterized protein</fullName>
    </submittedName>
</protein>
<comment type="caution">
    <text evidence="1">The sequence shown here is derived from an EMBL/GenBank/DDBJ whole genome shotgun (WGS) entry which is preliminary data.</text>
</comment>
<keyword evidence="2" id="KW-1185">Reference proteome</keyword>
<gene>
    <name evidence="1" type="ORF">AVEN_123607_1</name>
</gene>
<sequence>MRLISVSPKWYPQQQYTDTGLYFLLHIAPIWQVTRWRKHPQYGFEVLQLVEGSHTLAVLMYHHRKSPMGSGQVNVEAILRNHHTDDLLLECVRMQWRFPHRC</sequence>
<name>A0A4Y2IW30_ARAVE</name>
<reference evidence="1 2" key="1">
    <citation type="journal article" date="2019" name="Sci. Rep.">
        <title>Orb-weaving spider Araneus ventricosus genome elucidates the spidroin gene catalogue.</title>
        <authorList>
            <person name="Kono N."/>
            <person name="Nakamura H."/>
            <person name="Ohtoshi R."/>
            <person name="Moran D.A.P."/>
            <person name="Shinohara A."/>
            <person name="Yoshida Y."/>
            <person name="Fujiwara M."/>
            <person name="Mori M."/>
            <person name="Tomita M."/>
            <person name="Arakawa K."/>
        </authorList>
    </citation>
    <scope>NUCLEOTIDE SEQUENCE [LARGE SCALE GENOMIC DNA]</scope>
</reference>
<accession>A0A4Y2IW30</accession>
<evidence type="ECO:0000313" key="2">
    <source>
        <dbReference type="Proteomes" id="UP000499080"/>
    </source>
</evidence>
<evidence type="ECO:0000313" key="1">
    <source>
        <dbReference type="EMBL" id="GBM82111.1"/>
    </source>
</evidence>